<evidence type="ECO:0000313" key="4">
    <source>
        <dbReference type="Proteomes" id="UP000244937"/>
    </source>
</evidence>
<dbReference type="GO" id="GO:0016757">
    <property type="term" value="F:glycosyltransferase activity"/>
    <property type="evidence" value="ECO:0007669"/>
    <property type="project" value="InterPro"/>
</dbReference>
<dbReference type="InterPro" id="IPR001296">
    <property type="entry name" value="Glyco_trans_1"/>
</dbReference>
<organism evidence="3 4">
    <name type="scientific">Flavobacterium pallidum</name>
    <dbReference type="NCBI Taxonomy" id="2172098"/>
    <lineage>
        <taxon>Bacteria</taxon>
        <taxon>Pseudomonadati</taxon>
        <taxon>Bacteroidota</taxon>
        <taxon>Flavobacteriia</taxon>
        <taxon>Flavobacteriales</taxon>
        <taxon>Flavobacteriaceae</taxon>
        <taxon>Flavobacterium</taxon>
    </lineage>
</organism>
<keyword evidence="3" id="KW-0808">Transferase</keyword>
<feature type="domain" description="Glycosyltransferase subfamily 4-like N-terminal" evidence="2">
    <location>
        <begin position="13"/>
        <end position="140"/>
    </location>
</feature>
<dbReference type="SUPFAM" id="SSF53756">
    <property type="entry name" value="UDP-Glycosyltransferase/glycogen phosphorylase"/>
    <property type="match status" value="1"/>
</dbReference>
<dbReference type="EMBL" id="CP029187">
    <property type="protein sequence ID" value="AWI25682.1"/>
    <property type="molecule type" value="Genomic_DNA"/>
</dbReference>
<accession>A0A2S1SH56</accession>
<evidence type="ECO:0000259" key="1">
    <source>
        <dbReference type="Pfam" id="PF00534"/>
    </source>
</evidence>
<dbReference type="Pfam" id="PF00534">
    <property type="entry name" value="Glycos_transf_1"/>
    <property type="match status" value="1"/>
</dbReference>
<dbReference type="RefSeq" id="WP_108903468.1">
    <property type="nucleotide sequence ID" value="NZ_CP029187.1"/>
</dbReference>
<proteinExistence type="predicted"/>
<dbReference type="AlphaFoldDB" id="A0A2S1SH56"/>
<gene>
    <name evidence="3" type="ORF">HYN49_07085</name>
</gene>
<feature type="domain" description="Glycosyl transferase family 1" evidence="1">
    <location>
        <begin position="179"/>
        <end position="332"/>
    </location>
</feature>
<dbReference type="KEGG" id="fpal:HYN49_07085"/>
<dbReference type="CDD" id="cd03801">
    <property type="entry name" value="GT4_PimA-like"/>
    <property type="match status" value="1"/>
</dbReference>
<keyword evidence="4" id="KW-1185">Reference proteome</keyword>
<evidence type="ECO:0000259" key="2">
    <source>
        <dbReference type="Pfam" id="PF13439"/>
    </source>
</evidence>
<dbReference type="Pfam" id="PF13439">
    <property type="entry name" value="Glyco_transf_4"/>
    <property type="match status" value="1"/>
</dbReference>
<dbReference type="PANTHER" id="PTHR12526">
    <property type="entry name" value="GLYCOSYLTRANSFERASE"/>
    <property type="match status" value="1"/>
</dbReference>
<dbReference type="InterPro" id="IPR028098">
    <property type="entry name" value="Glyco_trans_4-like_N"/>
</dbReference>
<protein>
    <submittedName>
        <fullName evidence="3">Glycosyltransferase</fullName>
    </submittedName>
</protein>
<dbReference type="Proteomes" id="UP000244937">
    <property type="component" value="Chromosome"/>
</dbReference>
<evidence type="ECO:0000313" key="3">
    <source>
        <dbReference type="EMBL" id="AWI25682.1"/>
    </source>
</evidence>
<sequence length="360" mass="40721">MRILQVIDSLEAGGAEMMAVNYANALSSKLDFSGIVATRREGSLKAHLNPNMPYLFLNRKRTFDFKAVWKLKKFCESHQVEFLHAHSSSYAIACMVKMIHPRIKIIWHDHDGMSEFLDQRKAGMLRIASIFFSGIITVNELLKTWDAAHLYCKNVIYLPNFFRPQEPTGKFTILKGIEGKRILCLANLRPQKNHQMLIEVALLLRSQLPEWSFHLVGKDFEDHYSDAIKRMVATHNLSEQVYLYGSIHDVSHVIGQSEICILTSSSEGLPVSLLEYGFAKKAVVVTNVGEIKAIVVNDYSGFIIKPDDVAGFVEAIKALAGNQALRLKFGENLHATVQEKHSDDTVIQSYIDWLKNICNE</sequence>
<reference evidence="3 4" key="1">
    <citation type="submission" date="2018-05" db="EMBL/GenBank/DDBJ databases">
        <title>Genome sequencing of Flavobacterium sp. HYN0049.</title>
        <authorList>
            <person name="Yi H."/>
            <person name="Baek C."/>
        </authorList>
    </citation>
    <scope>NUCLEOTIDE SEQUENCE [LARGE SCALE GENOMIC DNA]</scope>
    <source>
        <strain evidence="3 4">HYN0049</strain>
    </source>
</reference>
<dbReference type="Gene3D" id="3.40.50.2000">
    <property type="entry name" value="Glycogen Phosphorylase B"/>
    <property type="match status" value="2"/>
</dbReference>
<dbReference type="PANTHER" id="PTHR12526:SF630">
    <property type="entry name" value="GLYCOSYLTRANSFERASE"/>
    <property type="match status" value="1"/>
</dbReference>
<name>A0A2S1SH56_9FLAO</name>
<dbReference type="OrthoDB" id="823685at2"/>